<reference evidence="2 3" key="1">
    <citation type="submission" date="2018-07" db="EMBL/GenBank/DDBJ databases">
        <authorList>
            <person name="Khadka D."/>
            <person name="Jones J."/>
            <person name="Carrillo K."/>
            <person name="Beckwith M.D."/>
            <person name="Griffiths E.C."/>
            <person name="LeFan V.M."/>
            <person name="Nayek S."/>
            <person name="Layton S.R."/>
            <person name="Kim T."/>
            <person name="Hughes L."/>
            <person name="Garlena R.A."/>
            <person name="Russell D.A."/>
            <person name="Pope W.H."/>
            <person name="Jacobs-Sera D."/>
            <person name="Hatfull G.F."/>
        </authorList>
    </citation>
    <scope>NUCLEOTIDE SEQUENCE [LARGE SCALE GENOMIC DNA]</scope>
</reference>
<gene>
    <name evidence="2" type="primary">239</name>
    <name evidence="2" type="ORF">SEA_COMRADE_239</name>
</gene>
<evidence type="ECO:0000313" key="3">
    <source>
        <dbReference type="Proteomes" id="UP000262230"/>
    </source>
</evidence>
<proteinExistence type="predicted"/>
<keyword evidence="1" id="KW-0472">Membrane</keyword>
<dbReference type="Proteomes" id="UP000262230">
    <property type="component" value="Segment"/>
</dbReference>
<evidence type="ECO:0000256" key="1">
    <source>
        <dbReference type="SAM" id="Phobius"/>
    </source>
</evidence>
<name>A0A385DVP0_9CAUD</name>
<dbReference type="KEGG" id="vg:55611212"/>
<dbReference type="EMBL" id="MH651172">
    <property type="protein sequence ID" value="AXQ63471.1"/>
    <property type="molecule type" value="Genomic_DNA"/>
</dbReference>
<protein>
    <submittedName>
        <fullName evidence="2">Uncharacterized protein</fullName>
    </submittedName>
</protein>
<sequence>MAKLDHEGDKCYSYRACARCRQIQDRWDILKVTFCVLVVFTFVIPVIPVIIAIIAQVT</sequence>
<keyword evidence="1" id="KW-1133">Transmembrane helix</keyword>
<keyword evidence="3" id="KW-1185">Reference proteome</keyword>
<organism evidence="2 3">
    <name type="scientific">Streptomyces phage Comrade</name>
    <dbReference type="NCBI Taxonomy" id="2301714"/>
    <lineage>
        <taxon>Viruses</taxon>
        <taxon>Duplodnaviria</taxon>
        <taxon>Heunggongvirae</taxon>
        <taxon>Uroviricota</taxon>
        <taxon>Caudoviricetes</taxon>
        <taxon>Stanwilliamsviridae</taxon>
        <taxon>Loccivirinae</taxon>
        <taxon>Gilsonvirus</taxon>
        <taxon>Gilsonvirus comrade</taxon>
    </lineage>
</organism>
<dbReference type="GeneID" id="55611212"/>
<dbReference type="RefSeq" id="YP_009841000.1">
    <property type="nucleotide sequence ID" value="NC_048728.1"/>
</dbReference>
<accession>A0A385DVP0</accession>
<evidence type="ECO:0000313" key="2">
    <source>
        <dbReference type="EMBL" id="AXQ63471.1"/>
    </source>
</evidence>
<feature type="transmembrane region" description="Helical" evidence="1">
    <location>
        <begin position="29"/>
        <end position="55"/>
    </location>
</feature>
<keyword evidence="1" id="KW-0812">Transmembrane</keyword>